<keyword evidence="2" id="KW-1185">Reference proteome</keyword>
<sequence length="202" mass="22864">MHIFRPKKPVLVGVAEDGGIGEGLSEKLRLLFVYYIRKPSSLIDTTDSGSMIHDEEKKETEKMSVSQVLSVAPVASAELGEAQPTIVSHDEINTGDTSTEPEGYEAFILSLIQSILFQLSKTDQILKRIFIHYPYFTLIMYRLRWQLQLGERISFACSAGARKNDFCSRCWRDIRMPLQYEAAHRLAAMEQDDSNVRMSANA</sequence>
<gene>
    <name evidence="1" type="ORF">X798_02490</name>
</gene>
<evidence type="ECO:0000313" key="1">
    <source>
        <dbReference type="EMBL" id="OZC10447.1"/>
    </source>
</evidence>
<dbReference type="EMBL" id="KZ269986">
    <property type="protein sequence ID" value="OZC10447.1"/>
    <property type="molecule type" value="Genomic_DNA"/>
</dbReference>
<proteinExistence type="predicted"/>
<name>A0A238BYU0_9BILA</name>
<protein>
    <submittedName>
        <fullName evidence="1">Uncharacterized protein</fullName>
    </submittedName>
</protein>
<reference evidence="1 2" key="1">
    <citation type="submission" date="2015-12" db="EMBL/GenBank/DDBJ databases">
        <title>Draft genome of the nematode, Onchocerca flexuosa.</title>
        <authorList>
            <person name="Mitreva M."/>
        </authorList>
    </citation>
    <scope>NUCLEOTIDE SEQUENCE [LARGE SCALE GENOMIC DNA]</scope>
    <source>
        <strain evidence="1">Red Deer</strain>
    </source>
</reference>
<accession>A0A238BYU0</accession>
<organism evidence="1 2">
    <name type="scientific">Onchocerca flexuosa</name>
    <dbReference type="NCBI Taxonomy" id="387005"/>
    <lineage>
        <taxon>Eukaryota</taxon>
        <taxon>Metazoa</taxon>
        <taxon>Ecdysozoa</taxon>
        <taxon>Nematoda</taxon>
        <taxon>Chromadorea</taxon>
        <taxon>Rhabditida</taxon>
        <taxon>Spirurina</taxon>
        <taxon>Spiruromorpha</taxon>
        <taxon>Filarioidea</taxon>
        <taxon>Onchocercidae</taxon>
        <taxon>Onchocerca</taxon>
    </lineage>
</organism>
<dbReference type="Proteomes" id="UP000242913">
    <property type="component" value="Unassembled WGS sequence"/>
</dbReference>
<evidence type="ECO:0000313" key="2">
    <source>
        <dbReference type="Proteomes" id="UP000242913"/>
    </source>
</evidence>
<dbReference type="AlphaFoldDB" id="A0A238BYU0"/>